<name>A0A378JH52_9GAMM</name>
<feature type="chain" id="PRO_5016762752" description="Secreted protein" evidence="1">
    <location>
        <begin position="25"/>
        <end position="129"/>
    </location>
</feature>
<accession>A0A378JH52</accession>
<evidence type="ECO:0000313" key="3">
    <source>
        <dbReference type="Proteomes" id="UP000254794"/>
    </source>
</evidence>
<keyword evidence="1" id="KW-0732">Signal</keyword>
<sequence length="129" mass="14937">MKQSWFKKLICLASAMVFSGLIQASKDELSLNDGLPIMVDSRTQLNDIHLKDDTVTFTYQIKDINVDQAVKIKEDNKAIIEQNACNDEQIKDLFCKDFHVNFVYWIQDKKILEVPVDKQLCRARQSQIT</sequence>
<gene>
    <name evidence="2" type="ORF">NCTC13316_00597</name>
</gene>
<dbReference type="RefSeq" id="WP_115330227.1">
    <property type="nucleotide sequence ID" value="NZ_CAAAHP010000004.1"/>
</dbReference>
<dbReference type="EMBL" id="UGOD01000001">
    <property type="protein sequence ID" value="STX50515.1"/>
    <property type="molecule type" value="Genomic_DNA"/>
</dbReference>
<evidence type="ECO:0000256" key="1">
    <source>
        <dbReference type="SAM" id="SignalP"/>
    </source>
</evidence>
<protein>
    <recommendedName>
        <fullName evidence="4">Secreted protein</fullName>
    </recommendedName>
</protein>
<dbReference type="AlphaFoldDB" id="A0A378JH52"/>
<dbReference type="Proteomes" id="UP000254794">
    <property type="component" value="Unassembled WGS sequence"/>
</dbReference>
<evidence type="ECO:0008006" key="4">
    <source>
        <dbReference type="Google" id="ProtNLM"/>
    </source>
</evidence>
<organism evidence="2 3">
    <name type="scientific">Legionella busanensis</name>
    <dbReference type="NCBI Taxonomy" id="190655"/>
    <lineage>
        <taxon>Bacteria</taxon>
        <taxon>Pseudomonadati</taxon>
        <taxon>Pseudomonadota</taxon>
        <taxon>Gammaproteobacteria</taxon>
        <taxon>Legionellales</taxon>
        <taxon>Legionellaceae</taxon>
        <taxon>Legionella</taxon>
    </lineage>
</organism>
<evidence type="ECO:0000313" key="2">
    <source>
        <dbReference type="EMBL" id="STX50515.1"/>
    </source>
</evidence>
<proteinExistence type="predicted"/>
<dbReference type="OrthoDB" id="5648507at2"/>
<feature type="signal peptide" evidence="1">
    <location>
        <begin position="1"/>
        <end position="24"/>
    </location>
</feature>
<reference evidence="2 3" key="1">
    <citation type="submission" date="2018-06" db="EMBL/GenBank/DDBJ databases">
        <authorList>
            <consortium name="Pathogen Informatics"/>
            <person name="Doyle S."/>
        </authorList>
    </citation>
    <scope>NUCLEOTIDE SEQUENCE [LARGE SCALE GENOMIC DNA]</scope>
    <source>
        <strain evidence="2 3">NCTC13316</strain>
    </source>
</reference>
<keyword evidence="3" id="KW-1185">Reference proteome</keyword>